<keyword evidence="5" id="KW-1133">Transmembrane helix</keyword>
<keyword evidence="5" id="KW-0812">Transmembrane</keyword>
<keyword evidence="8" id="KW-1185">Reference proteome</keyword>
<dbReference type="InterPro" id="IPR011712">
    <property type="entry name" value="Sig_transdc_His_kin_sub3_dim/P"/>
</dbReference>
<keyword evidence="2 7" id="KW-0418">Kinase</keyword>
<feature type="transmembrane region" description="Helical" evidence="5">
    <location>
        <begin position="182"/>
        <end position="199"/>
    </location>
</feature>
<protein>
    <submittedName>
        <fullName evidence="7">Sensor histidine kinase desK</fullName>
        <ecNumber evidence="7">2.7.13.3</ecNumber>
    </submittedName>
</protein>
<dbReference type="PANTHER" id="PTHR24421:SF63">
    <property type="entry name" value="SENSOR HISTIDINE KINASE DESK"/>
    <property type="match status" value="1"/>
</dbReference>
<dbReference type="InterPro" id="IPR036890">
    <property type="entry name" value="HATPase_C_sf"/>
</dbReference>
<dbReference type="GO" id="GO:0016020">
    <property type="term" value="C:membrane"/>
    <property type="evidence" value="ECO:0007669"/>
    <property type="project" value="InterPro"/>
</dbReference>
<dbReference type="Pfam" id="PF07730">
    <property type="entry name" value="HisKA_3"/>
    <property type="match status" value="1"/>
</dbReference>
<gene>
    <name evidence="7" type="primary">desK_1</name>
    <name evidence="7" type="ORF">SAMEA4475696_00179</name>
</gene>
<keyword evidence="1 7" id="KW-0808">Transferase</keyword>
<feature type="transmembrane region" description="Helical" evidence="5">
    <location>
        <begin position="93"/>
        <end position="115"/>
    </location>
</feature>
<dbReference type="PANTHER" id="PTHR24421">
    <property type="entry name" value="NITRATE/NITRITE SENSOR PROTEIN NARX-RELATED"/>
    <property type="match status" value="1"/>
</dbReference>
<evidence type="ECO:0000256" key="2">
    <source>
        <dbReference type="ARBA" id="ARBA00022777"/>
    </source>
</evidence>
<dbReference type="Proteomes" id="UP000242637">
    <property type="component" value="Chromosome 1"/>
</dbReference>
<feature type="transmembrane region" description="Helical" evidence="5">
    <location>
        <begin position="211"/>
        <end position="234"/>
    </location>
</feature>
<dbReference type="EMBL" id="LT906453">
    <property type="protein sequence ID" value="SNV17312.1"/>
    <property type="molecule type" value="Genomic_DNA"/>
</dbReference>
<evidence type="ECO:0000256" key="1">
    <source>
        <dbReference type="ARBA" id="ARBA00022679"/>
    </source>
</evidence>
<evidence type="ECO:0000259" key="6">
    <source>
        <dbReference type="Pfam" id="PF07730"/>
    </source>
</evidence>
<dbReference type="AlphaFoldDB" id="A0A239V5F8"/>
<keyword evidence="5" id="KW-0472">Membrane</keyword>
<feature type="transmembrane region" description="Helical" evidence="5">
    <location>
        <begin position="157"/>
        <end position="177"/>
    </location>
</feature>
<dbReference type="InterPro" id="IPR050482">
    <property type="entry name" value="Sensor_HK_TwoCompSys"/>
</dbReference>
<accession>A0A239V5F8</accession>
<dbReference type="Gene3D" id="3.30.565.10">
    <property type="entry name" value="Histidine kinase-like ATPase, C-terminal domain"/>
    <property type="match status" value="1"/>
</dbReference>
<reference evidence="7 8" key="1">
    <citation type="submission" date="2017-06" db="EMBL/GenBank/DDBJ databases">
        <authorList>
            <consortium name="Pathogen Informatics"/>
        </authorList>
    </citation>
    <scope>NUCLEOTIDE SEQUENCE [LARGE SCALE GENOMIC DNA]</scope>
    <source>
        <strain evidence="7 8">NCTC13039</strain>
    </source>
</reference>
<feature type="transmembrane region" description="Helical" evidence="5">
    <location>
        <begin position="64"/>
        <end position="87"/>
    </location>
</feature>
<evidence type="ECO:0000256" key="5">
    <source>
        <dbReference type="SAM" id="Phobius"/>
    </source>
</evidence>
<sequence>MINSMSSNKIPAARPSDAEARAAGPRKPSEARGRALTASRDADLVGPRTERDLQRFEAYCRWSLHIMVMLCAVVTAMQVLMAVAARFGEGRALLGPAVVGPVIAWAVFSSVVLDLVCRERSVPRPILWLWAVVSLLFTVGAAALVPRDGIYREGAGTLIGLGPLGLAASVGVLALLISWRRAVLVAVAGLGVLGAMYVLGPPQLGVPGTVAMLLMTVWFCVGSIPMAMTTRWMIDVVRRLWRSRQVAADLAVAEERLRFSRDLHDVFGRTLSTVTIKSELAAEFARRGDERAVAEMEAVREVAQTALAEVRGLVRGYRQINLKHELAGAKSILRAAGLTPVVSGTVEEVTARLAPEAAEALAWVVREGLTNVLRHGRGGTVRINLFADEHGCGVTIENDTCGVTGNGTGAGLVGLRERIEAVGGVLHVQARDGTFHLTARIPQMLEAAASSPAVSK</sequence>
<dbReference type="Gene3D" id="1.20.5.1930">
    <property type="match status" value="1"/>
</dbReference>
<dbReference type="EC" id="2.7.13.3" evidence="7"/>
<dbReference type="SUPFAM" id="SSF55874">
    <property type="entry name" value="ATPase domain of HSP90 chaperone/DNA topoisomerase II/histidine kinase"/>
    <property type="match status" value="1"/>
</dbReference>
<organism evidence="7 8">
    <name type="scientific">Dermatophilus congolensis</name>
    <dbReference type="NCBI Taxonomy" id="1863"/>
    <lineage>
        <taxon>Bacteria</taxon>
        <taxon>Bacillati</taxon>
        <taxon>Actinomycetota</taxon>
        <taxon>Actinomycetes</taxon>
        <taxon>Micrococcales</taxon>
        <taxon>Dermatophilaceae</taxon>
        <taxon>Dermatophilus</taxon>
    </lineage>
</organism>
<keyword evidence="3" id="KW-0902">Two-component regulatory system</keyword>
<evidence type="ECO:0000256" key="3">
    <source>
        <dbReference type="ARBA" id="ARBA00023012"/>
    </source>
</evidence>
<evidence type="ECO:0000313" key="7">
    <source>
        <dbReference type="EMBL" id="SNV17312.1"/>
    </source>
</evidence>
<evidence type="ECO:0000313" key="8">
    <source>
        <dbReference type="Proteomes" id="UP000242637"/>
    </source>
</evidence>
<dbReference type="STRING" id="1121387.GCA_000429885_01535"/>
<evidence type="ECO:0000256" key="4">
    <source>
        <dbReference type="SAM" id="MobiDB-lite"/>
    </source>
</evidence>
<dbReference type="GO" id="GO:0046983">
    <property type="term" value="F:protein dimerization activity"/>
    <property type="evidence" value="ECO:0007669"/>
    <property type="project" value="InterPro"/>
</dbReference>
<dbReference type="GO" id="GO:0000155">
    <property type="term" value="F:phosphorelay sensor kinase activity"/>
    <property type="evidence" value="ECO:0007669"/>
    <property type="project" value="InterPro"/>
</dbReference>
<proteinExistence type="predicted"/>
<feature type="domain" description="Signal transduction histidine kinase subgroup 3 dimerisation and phosphoacceptor" evidence="6">
    <location>
        <begin position="255"/>
        <end position="319"/>
    </location>
</feature>
<feature type="transmembrane region" description="Helical" evidence="5">
    <location>
        <begin position="127"/>
        <end position="145"/>
    </location>
</feature>
<name>A0A239V5F8_9MICO</name>
<feature type="region of interest" description="Disordered" evidence="4">
    <location>
        <begin position="1"/>
        <end position="37"/>
    </location>
</feature>
<dbReference type="CDD" id="cd16917">
    <property type="entry name" value="HATPase_UhpB-NarQ-NarX-like"/>
    <property type="match status" value="1"/>
</dbReference>
<dbReference type="KEGG" id="dco:SAMEA4475696_0179"/>